<comment type="caution">
    <text evidence="1">The sequence shown here is derived from an EMBL/GenBank/DDBJ whole genome shotgun (WGS) entry which is preliminary data.</text>
</comment>
<dbReference type="CDD" id="cd00229">
    <property type="entry name" value="SGNH_hydrolase"/>
    <property type="match status" value="1"/>
</dbReference>
<dbReference type="OrthoDB" id="544608at2759"/>
<accession>A0A427Y9L4</accession>
<sequence length="516" mass="58200">MNTAERRRTWFRLSLVANIALIVFVLSVYAGKHKDASFADQTHVVESSSIHDHDQFRALLKSDKGLASELCPKPIKPAPEKVIVEVEKIVKEYVNVKQDKCGMCEGPVGKKLCEQYGEEEVRRSVTYPGSNKRLRRVLDKMRNGKDFKMAVVGGSVSSGHGLKEDDHKYGPGNMHAILYKHLQDTFKPTKSEFINGGQPAQGAEYFCMCAHLHIPEDADLIVVEVGINSPPAKPSVEAFELLIRSLLQRENEPAVLIYNTFALMFDNIAMAGDLNYGVAQFYDVPVVDSRVALLQSVWDDHTILPKWFTNDKAFPSGIDLRHFGPTLHAFSGDVMMAYIESQLCEMDALEKADAKTKYTIGEVPPQRVFGKFTPGKVEPILKPFCRTTNSDTFPLLPKDNHGWREWSSSPEKKYWIADEPGSKISFPFTTTQGNVILQYLRSREFGLGNIRCWIDDTEDSTTKYIEGYWNEPYNIGRTTTWDRVAPGEHTLHCVLRDQTADPGGKKEFRIISLMSI</sequence>
<reference evidence="1 2" key="1">
    <citation type="submission" date="2018-11" db="EMBL/GenBank/DDBJ databases">
        <title>Genome sequence of Apiotrichum porosum DSM 27194.</title>
        <authorList>
            <person name="Aliyu H."/>
            <person name="Gorte O."/>
            <person name="Ochsenreither K."/>
        </authorList>
    </citation>
    <scope>NUCLEOTIDE SEQUENCE [LARGE SCALE GENOMIC DNA]</scope>
    <source>
        <strain evidence="1 2">DSM 27194</strain>
    </source>
</reference>
<name>A0A427Y9L4_9TREE</name>
<dbReference type="EMBL" id="RSCE01000001">
    <property type="protein sequence ID" value="RSH87851.1"/>
    <property type="molecule type" value="Genomic_DNA"/>
</dbReference>
<dbReference type="AlphaFoldDB" id="A0A427Y9L4"/>
<dbReference type="PANTHER" id="PTHR34407">
    <property type="entry name" value="EXPRESSED PROTEIN"/>
    <property type="match status" value="1"/>
</dbReference>
<organism evidence="1 2">
    <name type="scientific">Apiotrichum porosum</name>
    <dbReference type="NCBI Taxonomy" id="105984"/>
    <lineage>
        <taxon>Eukaryota</taxon>
        <taxon>Fungi</taxon>
        <taxon>Dikarya</taxon>
        <taxon>Basidiomycota</taxon>
        <taxon>Agaricomycotina</taxon>
        <taxon>Tremellomycetes</taxon>
        <taxon>Trichosporonales</taxon>
        <taxon>Trichosporonaceae</taxon>
        <taxon>Apiotrichum</taxon>
    </lineage>
</organism>
<evidence type="ECO:0000313" key="1">
    <source>
        <dbReference type="EMBL" id="RSH87851.1"/>
    </source>
</evidence>
<protein>
    <submittedName>
        <fullName evidence="1">CAP64-like protein</fullName>
    </submittedName>
</protein>
<dbReference type="SUPFAM" id="SSF52266">
    <property type="entry name" value="SGNH hydrolase"/>
    <property type="match status" value="1"/>
</dbReference>
<evidence type="ECO:0000313" key="2">
    <source>
        <dbReference type="Proteomes" id="UP000279236"/>
    </source>
</evidence>
<dbReference type="PANTHER" id="PTHR34407:SF1">
    <property type="entry name" value="SGNH HYDROLASE-TYPE ESTERASE DOMAIN-CONTAINING PROTEIN"/>
    <property type="match status" value="1"/>
</dbReference>
<keyword evidence="2" id="KW-1185">Reference proteome</keyword>
<gene>
    <name evidence="1" type="primary">CAS3</name>
    <name evidence="1" type="ORF">EHS24_000369</name>
</gene>
<dbReference type="RefSeq" id="XP_028480059.1">
    <property type="nucleotide sequence ID" value="XM_028616202.1"/>
</dbReference>
<dbReference type="GeneID" id="39584912"/>
<proteinExistence type="predicted"/>
<dbReference type="Proteomes" id="UP000279236">
    <property type="component" value="Unassembled WGS sequence"/>
</dbReference>